<dbReference type="KEGG" id="mpt:Mpe_B0339"/>
<reference evidence="1 2" key="1">
    <citation type="journal article" date="2007" name="J. Bacteriol.">
        <title>Whole-genome analysis of the methyl tert-butyl ether-degrading beta-proteobacterium Methylibium petroleiphilum PM1.</title>
        <authorList>
            <person name="Kane S.R."/>
            <person name="Chakicherla A.Y."/>
            <person name="Chain P.S.G."/>
            <person name="Schmidt R."/>
            <person name="Shin M.W."/>
            <person name="Legler T.C."/>
            <person name="Scow K.M."/>
            <person name="Larimer F.W."/>
            <person name="Lucas S.M."/>
            <person name="Richardson P.M."/>
            <person name="Hristova K.R."/>
        </authorList>
    </citation>
    <scope>NUCLEOTIDE SEQUENCE [LARGE SCALE GENOMIC DNA]</scope>
    <source>
        <strain evidence="2">ATCC BAA-1232 / LMG 22953 / PM1</strain>
        <plasmid evidence="1 2">RPME01</plasmid>
    </source>
</reference>
<accession>A2SNH5</accession>
<keyword evidence="1" id="KW-0614">Plasmid</keyword>
<proteinExistence type="predicted"/>
<gene>
    <name evidence="1" type="ordered locus">Mpe_B0339</name>
</gene>
<protein>
    <submittedName>
        <fullName evidence="1">Uncharacterized protein</fullName>
    </submittedName>
</protein>
<dbReference type="EMBL" id="CP000556">
    <property type="protein sequence ID" value="ABM97114.1"/>
    <property type="molecule type" value="Genomic_DNA"/>
</dbReference>
<sequence length="175" mass="18740">MSTPKPVRAYILAMAFAAKLHEWLSPEEMAEVVARNAASTDPLVCASHDFCDANMAMAEAFEATQGREILFPSDVESGACTQEQSDADLALFNSAWDLAKAAGFDAEQIESRADESILDAATHAALDEACRMIQDHLGVTTGDFAGMYFSGNAFDSVKATLRSYLEAERASASAD</sequence>
<dbReference type="Proteomes" id="UP000000366">
    <property type="component" value="Plasmid RPME01"/>
</dbReference>
<organism evidence="1 2">
    <name type="scientific">Methylibium petroleiphilum (strain ATCC BAA-1232 / LMG 22953 / PM1)</name>
    <dbReference type="NCBI Taxonomy" id="420662"/>
    <lineage>
        <taxon>Bacteria</taxon>
        <taxon>Pseudomonadati</taxon>
        <taxon>Pseudomonadota</taxon>
        <taxon>Betaproteobacteria</taxon>
        <taxon>Burkholderiales</taxon>
        <taxon>Sphaerotilaceae</taxon>
        <taxon>Methylibium</taxon>
    </lineage>
</organism>
<dbReference type="AlphaFoldDB" id="A2SNH5"/>
<dbReference type="HOGENOM" id="CLU_1530798_0_0_4"/>
<evidence type="ECO:0000313" key="2">
    <source>
        <dbReference type="Proteomes" id="UP000000366"/>
    </source>
</evidence>
<dbReference type="RefSeq" id="WP_011831702.1">
    <property type="nucleotide sequence ID" value="NC_008826.1"/>
</dbReference>
<keyword evidence="2" id="KW-1185">Reference proteome</keyword>
<name>A2SNH5_METPP</name>
<geneLocation type="plasmid" evidence="1 2">
    <name>RPME01</name>
</geneLocation>
<evidence type="ECO:0000313" key="1">
    <source>
        <dbReference type="EMBL" id="ABM97114.1"/>
    </source>
</evidence>